<name>A0A5B9E7D9_9BACT</name>
<dbReference type="Proteomes" id="UP000321820">
    <property type="component" value="Chromosome"/>
</dbReference>
<dbReference type="InterPro" id="IPR012334">
    <property type="entry name" value="Pectin_lyas_fold"/>
</dbReference>
<sequence>MSKVFRLVFFVLVGLSGRISAQPVNHVYYANQYCTSPNVYDQSCIANAISAAGNNSHIILGPFTYNLSSEITVSNLSNVILEGAGAILKKDGEAFRCNSCTGVKMSGINFQTVTVPTVVTPSALPTASPNTVVVIDRWNTGNGYIPNDANDGDLIPIPRPDHPDDIPGGTCVSHCLSKFQAQVRFDTGVFFNGGSGLDISGLSGRWFYIGLYDISNSIVHDNQVMGGKNFEGGIFCWKSVSSADKGCRYNLFTENIVSYTSFSGIAVGGGDHNIISNNSVRHGGESGIKVGQNGNQITTYSTIVGNSVRQMHFDCYDISGTYPHTATIQMNTALVGNVADGCDSTAYSLDGKNISVSGNIAVNAGGTGFSSDLVDSSLVGNIAFNNNSLQNPTGSHQIAIGVSVPSNNMAISGNYADTNGNSGYPAYFASGPNIISGNWANNGQFFDAYKPTASALGNAFKGNFSNGNFLRDSSPETGATASGTPALRPSFSGTKTVGACVFTIVSGIITNITGC</sequence>
<evidence type="ECO:0000313" key="2">
    <source>
        <dbReference type="EMBL" id="QEE27679.1"/>
    </source>
</evidence>
<dbReference type="KEGG" id="talb:FTW19_06530"/>
<organism evidence="2 3">
    <name type="scientific">Terriglobus albidus</name>
    <dbReference type="NCBI Taxonomy" id="1592106"/>
    <lineage>
        <taxon>Bacteria</taxon>
        <taxon>Pseudomonadati</taxon>
        <taxon>Acidobacteriota</taxon>
        <taxon>Terriglobia</taxon>
        <taxon>Terriglobales</taxon>
        <taxon>Acidobacteriaceae</taxon>
        <taxon>Terriglobus</taxon>
    </lineage>
</organism>
<protein>
    <submittedName>
        <fullName evidence="2">Right-handed parallel beta-helix repeat-containing protein</fullName>
    </submittedName>
</protein>
<dbReference type="InterPro" id="IPR011050">
    <property type="entry name" value="Pectin_lyase_fold/virulence"/>
</dbReference>
<dbReference type="SUPFAM" id="SSF51126">
    <property type="entry name" value="Pectin lyase-like"/>
    <property type="match status" value="1"/>
</dbReference>
<dbReference type="EMBL" id="CP042806">
    <property type="protein sequence ID" value="QEE27679.1"/>
    <property type="molecule type" value="Genomic_DNA"/>
</dbReference>
<feature type="chain" id="PRO_5022760340" evidence="1">
    <location>
        <begin position="22"/>
        <end position="515"/>
    </location>
</feature>
<dbReference type="SMART" id="SM00710">
    <property type="entry name" value="PbH1"/>
    <property type="match status" value="7"/>
</dbReference>
<accession>A0A5B9E7D9</accession>
<proteinExistence type="predicted"/>
<dbReference type="Gene3D" id="2.160.20.10">
    <property type="entry name" value="Single-stranded right-handed beta-helix, Pectin lyase-like"/>
    <property type="match status" value="1"/>
</dbReference>
<dbReference type="RefSeq" id="WP_147646870.1">
    <property type="nucleotide sequence ID" value="NZ_CP042806.1"/>
</dbReference>
<evidence type="ECO:0000256" key="1">
    <source>
        <dbReference type="SAM" id="SignalP"/>
    </source>
</evidence>
<dbReference type="AlphaFoldDB" id="A0A5B9E7D9"/>
<gene>
    <name evidence="2" type="ORF">FTW19_06530</name>
</gene>
<dbReference type="InterPro" id="IPR006626">
    <property type="entry name" value="PbH1"/>
</dbReference>
<feature type="signal peptide" evidence="1">
    <location>
        <begin position="1"/>
        <end position="21"/>
    </location>
</feature>
<reference evidence="2 3" key="1">
    <citation type="submission" date="2019-08" db="EMBL/GenBank/DDBJ databases">
        <title>Complete genome sequence of Terriglobus albidus strain ORNL.</title>
        <authorList>
            <person name="Podar M."/>
        </authorList>
    </citation>
    <scope>NUCLEOTIDE SEQUENCE [LARGE SCALE GENOMIC DNA]</scope>
    <source>
        <strain evidence="2 3">ORNL</strain>
    </source>
</reference>
<keyword evidence="3" id="KW-1185">Reference proteome</keyword>
<keyword evidence="1" id="KW-0732">Signal</keyword>
<evidence type="ECO:0000313" key="3">
    <source>
        <dbReference type="Proteomes" id="UP000321820"/>
    </source>
</evidence>